<comment type="caution">
    <text evidence="17">The sequence shown here is derived from an EMBL/GenBank/DDBJ whole genome shotgun (WGS) entry which is preliminary data.</text>
</comment>
<evidence type="ECO:0000256" key="9">
    <source>
        <dbReference type="ARBA" id="ARBA00023180"/>
    </source>
</evidence>
<feature type="compositionally biased region" description="Basic and acidic residues" evidence="14">
    <location>
        <begin position="1"/>
        <end position="10"/>
    </location>
</feature>
<dbReference type="PANTHER" id="PTHR13869">
    <property type="entry name" value="MYELIN P0 RELATED"/>
    <property type="match status" value="1"/>
</dbReference>
<evidence type="ECO:0000256" key="14">
    <source>
        <dbReference type="SAM" id="MobiDB-lite"/>
    </source>
</evidence>
<dbReference type="PRINTS" id="PR00213">
    <property type="entry name" value="MYELINP0"/>
</dbReference>
<keyword evidence="8" id="KW-1015">Disulfide bond</keyword>
<evidence type="ECO:0000259" key="16">
    <source>
        <dbReference type="PROSITE" id="PS50835"/>
    </source>
</evidence>
<feature type="domain" description="Ig-like" evidence="16">
    <location>
        <begin position="61"/>
        <end position="187"/>
    </location>
</feature>
<dbReference type="InterPro" id="IPR013783">
    <property type="entry name" value="Ig-like_fold"/>
</dbReference>
<dbReference type="InterPro" id="IPR007110">
    <property type="entry name" value="Ig-like_dom"/>
</dbReference>
<comment type="function">
    <text evidence="13">Creation of an extracellular membrane face which guides the wrapping process and ultimately compacts adjacent lamellae.</text>
</comment>
<keyword evidence="18" id="KW-1185">Reference proteome</keyword>
<evidence type="ECO:0000256" key="1">
    <source>
        <dbReference type="ARBA" id="ARBA00004479"/>
    </source>
</evidence>
<dbReference type="SMART" id="SM00406">
    <property type="entry name" value="IGv"/>
    <property type="match status" value="1"/>
</dbReference>
<dbReference type="InterPro" id="IPR000920">
    <property type="entry name" value="Myelin_P0-rel"/>
</dbReference>
<keyword evidence="6 15" id="KW-1133">Transmembrane helix</keyword>
<dbReference type="OrthoDB" id="8916449at2759"/>
<keyword evidence="9" id="KW-0325">Glycoprotein</keyword>
<evidence type="ECO:0000256" key="8">
    <source>
        <dbReference type="ARBA" id="ARBA00023157"/>
    </source>
</evidence>
<evidence type="ECO:0000256" key="5">
    <source>
        <dbReference type="ARBA" id="ARBA00022729"/>
    </source>
</evidence>
<comment type="similarity">
    <text evidence="2">Belongs to the myelin P0 protein family.</text>
</comment>
<evidence type="ECO:0000256" key="13">
    <source>
        <dbReference type="ARBA" id="ARBA00058349"/>
    </source>
</evidence>
<evidence type="ECO:0000256" key="7">
    <source>
        <dbReference type="ARBA" id="ARBA00023136"/>
    </source>
</evidence>
<evidence type="ECO:0000256" key="12">
    <source>
        <dbReference type="ARBA" id="ARBA00032781"/>
    </source>
</evidence>
<evidence type="ECO:0000256" key="3">
    <source>
        <dbReference type="ARBA" id="ARBA00020871"/>
    </source>
</evidence>
<sequence length="246" mass="27188">MPRLRCEGRPAESSPHPGAGGRGASSSFPVPFWLHLLDRLGEETEAMERRGRTGPRSGGLPLLLLGLIGVGCVDVRMDAEVYGVVGESARLWCGFSSRDPTSDLVTVDWRYRPLAGGPTVTILHYQLKSYPTLEGPFKDRIAWEGNIARGDASIRLADLKLTDNGTFTCLVRNPPDVHGNVPQMKLIVTRESLSFRFNTAILLSSLVFIPSALVSIILLVRMKKAIKRDRIRSQRLKKSPIEESQE</sequence>
<evidence type="ECO:0000313" key="17">
    <source>
        <dbReference type="EMBL" id="KAG9482520.1"/>
    </source>
</evidence>
<dbReference type="Pfam" id="PF07686">
    <property type="entry name" value="V-set"/>
    <property type="match status" value="1"/>
</dbReference>
<evidence type="ECO:0000256" key="11">
    <source>
        <dbReference type="ARBA" id="ARBA00029587"/>
    </source>
</evidence>
<dbReference type="InterPro" id="IPR036179">
    <property type="entry name" value="Ig-like_dom_sf"/>
</dbReference>
<proteinExistence type="inferred from homology"/>
<dbReference type="GO" id="GO:0005886">
    <property type="term" value="C:plasma membrane"/>
    <property type="evidence" value="ECO:0007669"/>
    <property type="project" value="TreeGrafter"/>
</dbReference>
<evidence type="ECO:0000256" key="10">
    <source>
        <dbReference type="ARBA" id="ARBA00023319"/>
    </source>
</evidence>
<dbReference type="InterPro" id="IPR003599">
    <property type="entry name" value="Ig_sub"/>
</dbReference>
<organism evidence="17 18">
    <name type="scientific">Eleutherodactylus coqui</name>
    <name type="common">Puerto Rican coqui</name>
    <dbReference type="NCBI Taxonomy" id="57060"/>
    <lineage>
        <taxon>Eukaryota</taxon>
        <taxon>Metazoa</taxon>
        <taxon>Chordata</taxon>
        <taxon>Craniata</taxon>
        <taxon>Vertebrata</taxon>
        <taxon>Euteleostomi</taxon>
        <taxon>Amphibia</taxon>
        <taxon>Batrachia</taxon>
        <taxon>Anura</taxon>
        <taxon>Neobatrachia</taxon>
        <taxon>Hyloidea</taxon>
        <taxon>Eleutherodactylidae</taxon>
        <taxon>Eleutherodactylinae</taxon>
        <taxon>Eleutherodactylus</taxon>
        <taxon>Eleutherodactylus</taxon>
    </lineage>
</organism>
<evidence type="ECO:0000256" key="15">
    <source>
        <dbReference type="SAM" id="Phobius"/>
    </source>
</evidence>
<evidence type="ECO:0000313" key="18">
    <source>
        <dbReference type="Proteomes" id="UP000770717"/>
    </source>
</evidence>
<protein>
    <recommendedName>
        <fullName evidence="3">Myelin protein P0</fullName>
    </recommendedName>
    <alternativeName>
        <fullName evidence="12">Myelin peripheral protein</fullName>
    </alternativeName>
    <alternativeName>
        <fullName evidence="11">Myelin protein zero</fullName>
    </alternativeName>
</protein>
<evidence type="ECO:0000256" key="4">
    <source>
        <dbReference type="ARBA" id="ARBA00022692"/>
    </source>
</evidence>
<dbReference type="SMART" id="SM00409">
    <property type="entry name" value="IG"/>
    <property type="match status" value="1"/>
</dbReference>
<dbReference type="InterPro" id="IPR013106">
    <property type="entry name" value="Ig_V-set"/>
</dbReference>
<feature type="transmembrane region" description="Helical" evidence="15">
    <location>
        <begin position="200"/>
        <end position="220"/>
    </location>
</feature>
<dbReference type="Proteomes" id="UP000770717">
    <property type="component" value="Unassembled WGS sequence"/>
</dbReference>
<dbReference type="FunFam" id="2.60.40.10:FF:000193">
    <property type="entry name" value="Myelin protein zero-like 1 like"/>
    <property type="match status" value="1"/>
</dbReference>
<dbReference type="PROSITE" id="PS50835">
    <property type="entry name" value="IG_LIKE"/>
    <property type="match status" value="1"/>
</dbReference>
<comment type="subcellular location">
    <subcellularLocation>
        <location evidence="1">Membrane</location>
        <topology evidence="1">Single-pass type I membrane protein</topology>
    </subcellularLocation>
</comment>
<keyword evidence="7 15" id="KW-0472">Membrane</keyword>
<accession>A0A8J6F928</accession>
<dbReference type="AlphaFoldDB" id="A0A8J6F928"/>
<feature type="region of interest" description="Disordered" evidence="14">
    <location>
        <begin position="1"/>
        <end position="24"/>
    </location>
</feature>
<dbReference type="EMBL" id="WNTK01000006">
    <property type="protein sequence ID" value="KAG9482520.1"/>
    <property type="molecule type" value="Genomic_DNA"/>
</dbReference>
<keyword evidence="5" id="KW-0732">Signal</keyword>
<reference evidence="17" key="1">
    <citation type="thesis" date="2020" institute="ProQuest LLC" country="789 East Eisenhower Parkway, Ann Arbor, MI, USA">
        <title>Comparative Genomics and Chromosome Evolution.</title>
        <authorList>
            <person name="Mudd A.B."/>
        </authorList>
    </citation>
    <scope>NUCLEOTIDE SEQUENCE</scope>
    <source>
        <strain evidence="17">HN-11 Male</strain>
        <tissue evidence="17">Kidney and liver</tissue>
    </source>
</reference>
<dbReference type="Gene3D" id="2.60.40.10">
    <property type="entry name" value="Immunoglobulins"/>
    <property type="match status" value="1"/>
</dbReference>
<evidence type="ECO:0000256" key="6">
    <source>
        <dbReference type="ARBA" id="ARBA00022989"/>
    </source>
</evidence>
<gene>
    <name evidence="17" type="ORF">GDO78_011280</name>
</gene>
<keyword evidence="4 15" id="KW-0812">Transmembrane</keyword>
<name>A0A8J6F928_ELECQ</name>
<keyword evidence="10" id="KW-0393">Immunoglobulin domain</keyword>
<dbReference type="PANTHER" id="PTHR13869:SF20">
    <property type="entry name" value="MYELIN PROTEIN ZERO-LIKE PROTEIN 3"/>
    <property type="match status" value="1"/>
</dbReference>
<evidence type="ECO:0000256" key="2">
    <source>
        <dbReference type="ARBA" id="ARBA00007180"/>
    </source>
</evidence>
<dbReference type="SUPFAM" id="SSF48726">
    <property type="entry name" value="Immunoglobulin"/>
    <property type="match status" value="1"/>
</dbReference>